<keyword evidence="8" id="KW-0206">Cytoskeleton</keyword>
<evidence type="ECO:0000313" key="15">
    <source>
        <dbReference type="Proteomes" id="UP000078046"/>
    </source>
</evidence>
<dbReference type="FunFam" id="1.10.510.10:FF:000571">
    <property type="entry name" value="Maternal embryonic leucine zipper kinase"/>
    <property type="match status" value="1"/>
</dbReference>
<dbReference type="PANTHER" id="PTHR24345:SF91">
    <property type="entry name" value="SERINE_THREONINE-PROTEIN KINASE PLK4"/>
    <property type="match status" value="1"/>
</dbReference>
<feature type="compositionally biased region" description="Low complexity" evidence="10">
    <location>
        <begin position="316"/>
        <end position="337"/>
    </location>
</feature>
<dbReference type="InterPro" id="IPR033699">
    <property type="entry name" value="POLO_box_Plk4_1"/>
</dbReference>
<keyword evidence="2" id="KW-0963">Cytoplasm</keyword>
<protein>
    <submittedName>
        <fullName evidence="14">Serine/threonine-protein kinase SAK</fullName>
    </submittedName>
</protein>
<dbReference type="PANTHER" id="PTHR24345">
    <property type="entry name" value="SERINE/THREONINE-PROTEIN KINASE PLK"/>
    <property type="match status" value="1"/>
</dbReference>
<sequence>MAPSSIEDFETKNLLGYGGFANVYLAKNKITNVNVAIKMIDIKKMRMNNMMKRVKEEVGIHCRLKHPSICECYDVFQDTNYVYLILEYCSIGEFLHYLRQLPDGKLSEMEAAKFFEQILQGVMYLHTHKVLHRDLSLSNLLMTKDKNIKIADFGLATLLDESNSKKFTICGTPNYISPEVASKNAHGLESDVWSLGIMLYTMLTGCPPFDMKDVRVTLKKVILGKFTMPNYISYHAQSLIASLLKTDPDDRILLNDILKHPFLTQNLHKMNVKQFNGSMDSGRYTINGSSNGADVNTGLYKTEESPIIFENSFKNNNTNSNKHSNINVSSSNIGNFIPSSHSSKHENRSTGSKCMSHQHSSTSSLQNANLNFQNNSFSKRYYSTDDNYQLSNDFNMRVDILPPVRIGSVIHGVSTMPVDLTLPSFNESTSYKNVNNTNSYYSNCTFNKPTKPLNIDGMYKFDKKTNSARIKLIPDSHLLVEFLKNRKKIPNFMIISKCGSLISIYSHVVDEYNPRSINNSLVETYHLTNLPKLYWKKYTYCYKIVDLIRSKWPRITIYNDLGKFILMENLPVGIFVCKFYSGN</sequence>
<name>A0A177B247_9BILA</name>
<dbReference type="Gene3D" id="3.30.1120.120">
    <property type="match status" value="1"/>
</dbReference>
<feature type="compositionally biased region" description="Polar residues" evidence="10">
    <location>
        <begin position="349"/>
        <end position="360"/>
    </location>
</feature>
<dbReference type="PROSITE" id="PS51984">
    <property type="entry name" value="CPB1"/>
    <property type="match status" value="1"/>
</dbReference>
<feature type="region of interest" description="Disordered" evidence="10">
    <location>
        <begin position="316"/>
        <end position="360"/>
    </location>
</feature>
<evidence type="ECO:0000256" key="6">
    <source>
        <dbReference type="ARBA" id="ARBA00022777"/>
    </source>
</evidence>
<evidence type="ECO:0000256" key="5">
    <source>
        <dbReference type="ARBA" id="ARBA00022741"/>
    </source>
</evidence>
<dbReference type="InterPro" id="IPR011009">
    <property type="entry name" value="Kinase-like_dom_sf"/>
</dbReference>
<keyword evidence="7 9" id="KW-0067">ATP-binding</keyword>
<feature type="domain" description="Protein kinase" evidence="11">
    <location>
        <begin position="9"/>
        <end position="263"/>
    </location>
</feature>
<evidence type="ECO:0000256" key="9">
    <source>
        <dbReference type="PROSITE-ProRule" id="PRU10141"/>
    </source>
</evidence>
<dbReference type="InterPro" id="IPR017441">
    <property type="entry name" value="Protein_kinase_ATP_BS"/>
</dbReference>
<evidence type="ECO:0000256" key="4">
    <source>
        <dbReference type="ARBA" id="ARBA00022679"/>
    </source>
</evidence>
<feature type="domain" description="Cryptic POLO box 1 (CPB1)" evidence="12">
    <location>
        <begin position="445"/>
        <end position="551"/>
    </location>
</feature>
<evidence type="ECO:0000256" key="7">
    <source>
        <dbReference type="ARBA" id="ARBA00022840"/>
    </source>
</evidence>
<evidence type="ECO:0000313" key="14">
    <source>
        <dbReference type="EMBL" id="OAF68345.1"/>
    </source>
</evidence>
<gene>
    <name evidence="14" type="ORF">A3Q56_03909</name>
</gene>
<accession>A0A177B247</accession>
<dbReference type="InterPro" id="IPR000719">
    <property type="entry name" value="Prot_kinase_dom"/>
</dbReference>
<keyword evidence="4" id="KW-0808">Transferase</keyword>
<dbReference type="InterPro" id="IPR046437">
    <property type="entry name" value="Ser_Thr-PK_POLO_box_1_sf"/>
</dbReference>
<dbReference type="OrthoDB" id="10004143at2759"/>
<keyword evidence="5 9" id="KW-0547">Nucleotide-binding</keyword>
<dbReference type="GO" id="GO:0005524">
    <property type="term" value="F:ATP binding"/>
    <property type="evidence" value="ECO:0007669"/>
    <property type="project" value="UniProtKB-UniRule"/>
</dbReference>
<keyword evidence="3" id="KW-0723">Serine/threonine-protein kinase</keyword>
<dbReference type="GO" id="GO:0005814">
    <property type="term" value="C:centriole"/>
    <property type="evidence" value="ECO:0007669"/>
    <property type="project" value="UniProtKB-SubCell"/>
</dbReference>
<evidence type="ECO:0000256" key="2">
    <source>
        <dbReference type="ARBA" id="ARBA00022490"/>
    </source>
</evidence>
<dbReference type="PROSITE" id="PS51985">
    <property type="entry name" value="CPB2"/>
    <property type="match status" value="1"/>
</dbReference>
<evidence type="ECO:0000256" key="1">
    <source>
        <dbReference type="ARBA" id="ARBA00004114"/>
    </source>
</evidence>
<evidence type="ECO:0000256" key="8">
    <source>
        <dbReference type="ARBA" id="ARBA00023212"/>
    </source>
</evidence>
<keyword evidence="6 14" id="KW-0418">Kinase</keyword>
<evidence type="ECO:0000259" key="13">
    <source>
        <dbReference type="PROSITE" id="PS51985"/>
    </source>
</evidence>
<evidence type="ECO:0000259" key="11">
    <source>
        <dbReference type="PROSITE" id="PS50011"/>
    </source>
</evidence>
<dbReference type="SUPFAM" id="SSF56112">
    <property type="entry name" value="Protein kinase-like (PK-like)"/>
    <property type="match status" value="1"/>
</dbReference>
<dbReference type="GO" id="GO:0004674">
    <property type="term" value="F:protein serine/threonine kinase activity"/>
    <property type="evidence" value="ECO:0007669"/>
    <property type="project" value="UniProtKB-KW"/>
</dbReference>
<dbReference type="Gene3D" id="1.10.510.10">
    <property type="entry name" value="Transferase(Phosphotransferase) domain 1"/>
    <property type="match status" value="1"/>
</dbReference>
<organism evidence="14 15">
    <name type="scientific">Intoshia linei</name>
    <dbReference type="NCBI Taxonomy" id="1819745"/>
    <lineage>
        <taxon>Eukaryota</taxon>
        <taxon>Metazoa</taxon>
        <taxon>Spiralia</taxon>
        <taxon>Lophotrochozoa</taxon>
        <taxon>Mesozoa</taxon>
        <taxon>Orthonectida</taxon>
        <taxon>Rhopaluridae</taxon>
        <taxon>Intoshia</taxon>
    </lineage>
</organism>
<evidence type="ECO:0000259" key="12">
    <source>
        <dbReference type="PROSITE" id="PS51984"/>
    </source>
</evidence>
<dbReference type="InterPro" id="IPR008266">
    <property type="entry name" value="Tyr_kinase_AS"/>
</dbReference>
<evidence type="ECO:0000256" key="3">
    <source>
        <dbReference type="ARBA" id="ARBA00022527"/>
    </source>
</evidence>
<feature type="non-terminal residue" evidence="14">
    <location>
        <position position="583"/>
    </location>
</feature>
<dbReference type="Pfam" id="PF18190">
    <property type="entry name" value="Plk4_PB1"/>
    <property type="match status" value="1"/>
</dbReference>
<keyword evidence="15" id="KW-1185">Reference proteome</keyword>
<evidence type="ECO:0000256" key="10">
    <source>
        <dbReference type="SAM" id="MobiDB-lite"/>
    </source>
</evidence>
<reference evidence="14 15" key="1">
    <citation type="submission" date="2016-04" db="EMBL/GenBank/DDBJ databases">
        <title>The genome of Intoshia linei affirms orthonectids as highly simplified spiralians.</title>
        <authorList>
            <person name="Mikhailov K.V."/>
            <person name="Slusarev G.S."/>
            <person name="Nikitin M.A."/>
            <person name="Logacheva M.D."/>
            <person name="Penin A."/>
            <person name="Aleoshin V."/>
            <person name="Panchin Y.V."/>
        </authorList>
    </citation>
    <scope>NUCLEOTIDE SEQUENCE [LARGE SCALE GENOMIC DNA]</scope>
    <source>
        <strain evidence="14">Intl2013</strain>
        <tissue evidence="14">Whole animal</tissue>
    </source>
</reference>
<dbReference type="AlphaFoldDB" id="A0A177B247"/>
<comment type="subcellular location">
    <subcellularLocation>
        <location evidence="1">Cytoplasm</location>
        <location evidence="1">Cytoskeleton</location>
        <location evidence="1">Microtubule organizing center</location>
        <location evidence="1">Centrosome</location>
        <location evidence="1">Centriole</location>
    </subcellularLocation>
</comment>
<dbReference type="GO" id="GO:0005634">
    <property type="term" value="C:nucleus"/>
    <property type="evidence" value="ECO:0007669"/>
    <property type="project" value="TreeGrafter"/>
</dbReference>
<dbReference type="Proteomes" id="UP000078046">
    <property type="component" value="Unassembled WGS sequence"/>
</dbReference>
<dbReference type="FunFam" id="3.30.200.20:FF:000042">
    <property type="entry name" value="Aurora kinase A"/>
    <property type="match status" value="1"/>
</dbReference>
<dbReference type="PROSITE" id="PS00107">
    <property type="entry name" value="PROTEIN_KINASE_ATP"/>
    <property type="match status" value="1"/>
</dbReference>
<feature type="domain" description="Cryptic POLO box 2 (CPB2)" evidence="13">
    <location>
        <begin position="552"/>
        <end position="583"/>
    </location>
</feature>
<dbReference type="Pfam" id="PF00069">
    <property type="entry name" value="Pkinase"/>
    <property type="match status" value="1"/>
</dbReference>
<comment type="caution">
    <text evidence="14">The sequence shown here is derived from an EMBL/GenBank/DDBJ whole genome shotgun (WGS) entry which is preliminary data.</text>
</comment>
<proteinExistence type="predicted"/>
<feature type="binding site" evidence="9">
    <location>
        <position position="38"/>
    </location>
    <ligand>
        <name>ATP</name>
        <dbReference type="ChEBI" id="CHEBI:30616"/>
    </ligand>
</feature>
<dbReference type="PROSITE" id="PS00109">
    <property type="entry name" value="PROTEIN_KINASE_TYR"/>
    <property type="match status" value="1"/>
</dbReference>
<dbReference type="InterPro" id="IPR033698">
    <property type="entry name" value="POLO_box_Plk4_2"/>
</dbReference>
<dbReference type="EMBL" id="LWCA01000462">
    <property type="protein sequence ID" value="OAF68345.1"/>
    <property type="molecule type" value="Genomic_DNA"/>
</dbReference>
<dbReference type="PROSITE" id="PS50011">
    <property type="entry name" value="PROTEIN_KINASE_DOM"/>
    <property type="match status" value="1"/>
</dbReference>